<keyword evidence="1" id="KW-0732">Signal</keyword>
<keyword evidence="3" id="KW-1185">Reference proteome</keyword>
<organism evidence="2 3">
    <name type="scientific">Ceratodon purpureus</name>
    <name type="common">Fire moss</name>
    <name type="synonym">Dicranum purpureum</name>
    <dbReference type="NCBI Taxonomy" id="3225"/>
    <lineage>
        <taxon>Eukaryota</taxon>
        <taxon>Viridiplantae</taxon>
        <taxon>Streptophyta</taxon>
        <taxon>Embryophyta</taxon>
        <taxon>Bryophyta</taxon>
        <taxon>Bryophytina</taxon>
        <taxon>Bryopsida</taxon>
        <taxon>Dicranidae</taxon>
        <taxon>Pseudoditrichales</taxon>
        <taxon>Ditrichaceae</taxon>
        <taxon>Ceratodon</taxon>
    </lineage>
</organism>
<dbReference type="Proteomes" id="UP000822688">
    <property type="component" value="Chromosome 2"/>
</dbReference>
<evidence type="ECO:0000256" key="1">
    <source>
        <dbReference type="SAM" id="SignalP"/>
    </source>
</evidence>
<gene>
    <name evidence="2" type="ORF">KC19_2G023000</name>
</gene>
<evidence type="ECO:0000313" key="3">
    <source>
        <dbReference type="Proteomes" id="UP000822688"/>
    </source>
</evidence>
<proteinExistence type="predicted"/>
<evidence type="ECO:0000313" key="2">
    <source>
        <dbReference type="EMBL" id="KAG0585585.1"/>
    </source>
</evidence>
<comment type="caution">
    <text evidence="2">The sequence shown here is derived from an EMBL/GenBank/DDBJ whole genome shotgun (WGS) entry which is preliminary data.</text>
</comment>
<feature type="chain" id="PRO_5035909018" evidence="1">
    <location>
        <begin position="29"/>
        <end position="96"/>
    </location>
</feature>
<dbReference type="AlphaFoldDB" id="A0A8T0IRB0"/>
<accession>A0A8T0IRB0</accession>
<sequence>MGATRGLITQTSCFKILHVLCFVPSASFQYMKSICRQVLNKEKTMKLKDHYSRFWASQTKRIIKGNYGSLHNLSNNLGYLQDAIYSDFRKAVSSGF</sequence>
<protein>
    <submittedName>
        <fullName evidence="2">Uncharacterized protein</fullName>
    </submittedName>
</protein>
<name>A0A8T0IRB0_CERPU</name>
<dbReference type="EMBL" id="CM026422">
    <property type="protein sequence ID" value="KAG0585585.1"/>
    <property type="molecule type" value="Genomic_DNA"/>
</dbReference>
<feature type="signal peptide" evidence="1">
    <location>
        <begin position="1"/>
        <end position="28"/>
    </location>
</feature>
<reference evidence="2" key="1">
    <citation type="submission" date="2020-06" db="EMBL/GenBank/DDBJ databases">
        <title>WGS assembly of Ceratodon purpureus strain R40.</title>
        <authorList>
            <person name="Carey S.B."/>
            <person name="Jenkins J."/>
            <person name="Shu S."/>
            <person name="Lovell J.T."/>
            <person name="Sreedasyam A."/>
            <person name="Maumus F."/>
            <person name="Tiley G.P."/>
            <person name="Fernandez-Pozo N."/>
            <person name="Barry K."/>
            <person name="Chen C."/>
            <person name="Wang M."/>
            <person name="Lipzen A."/>
            <person name="Daum C."/>
            <person name="Saski C.A."/>
            <person name="Payton A.C."/>
            <person name="Mcbreen J.C."/>
            <person name="Conrad R.E."/>
            <person name="Kollar L.M."/>
            <person name="Olsson S."/>
            <person name="Huttunen S."/>
            <person name="Landis J.B."/>
            <person name="Wickett N.J."/>
            <person name="Johnson M.G."/>
            <person name="Rensing S.A."/>
            <person name="Grimwood J."/>
            <person name="Schmutz J."/>
            <person name="Mcdaniel S.F."/>
        </authorList>
    </citation>
    <scope>NUCLEOTIDE SEQUENCE</scope>
    <source>
        <strain evidence="2">R40</strain>
    </source>
</reference>